<organism evidence="1 2">
    <name type="scientific">Filobasidium floriforme</name>
    <dbReference type="NCBI Taxonomy" id="5210"/>
    <lineage>
        <taxon>Eukaryota</taxon>
        <taxon>Fungi</taxon>
        <taxon>Dikarya</taxon>
        <taxon>Basidiomycota</taxon>
        <taxon>Agaricomycotina</taxon>
        <taxon>Tremellomycetes</taxon>
        <taxon>Filobasidiales</taxon>
        <taxon>Filobasidiaceae</taxon>
        <taxon>Filobasidium</taxon>
    </lineage>
</organism>
<protein>
    <recommendedName>
        <fullName evidence="3">DUF1748-domain-containing protein</fullName>
    </recommendedName>
</protein>
<dbReference type="EMBL" id="JABELV010000021">
    <property type="protein sequence ID" value="KAG7563064.1"/>
    <property type="molecule type" value="Genomic_DNA"/>
</dbReference>
<evidence type="ECO:0008006" key="3">
    <source>
        <dbReference type="Google" id="ProtNLM"/>
    </source>
</evidence>
<accession>A0A8K0JPV1</accession>
<dbReference type="Proteomes" id="UP000812966">
    <property type="component" value="Unassembled WGS sequence"/>
</dbReference>
<keyword evidence="2" id="KW-1185">Reference proteome</keyword>
<dbReference type="AlphaFoldDB" id="A0A8K0JPV1"/>
<sequence>MTLFGKLFHVGFDAILITALLAGIKRNTGLTVALEQVPNKEFRKLIQNYLEVGEYTFDFVVVFLGVSLGCETDFGSENVAHRSQLHNGMNVLRQRSSSFKRLR</sequence>
<dbReference type="PANTHER" id="PTHR28075">
    <property type="entry name" value="CHROMOSOME 16, WHOLE GENOME SHOTGUN SEQUENCE"/>
    <property type="match status" value="1"/>
</dbReference>
<dbReference type="PANTHER" id="PTHR28075:SF1">
    <property type="entry name" value="DUF1748-DOMAIN-CONTAINING PROTEIN"/>
    <property type="match status" value="1"/>
</dbReference>
<comment type="caution">
    <text evidence="1">The sequence shown here is derived from an EMBL/GenBank/DDBJ whole genome shotgun (WGS) entry which is preliminary data.</text>
</comment>
<evidence type="ECO:0000313" key="2">
    <source>
        <dbReference type="Proteomes" id="UP000812966"/>
    </source>
</evidence>
<proteinExistence type="predicted"/>
<evidence type="ECO:0000313" key="1">
    <source>
        <dbReference type="EMBL" id="KAG7563064.1"/>
    </source>
</evidence>
<name>A0A8K0JPV1_9TREE</name>
<reference evidence="1" key="1">
    <citation type="submission" date="2020-04" db="EMBL/GenBank/DDBJ databases">
        <title>Analysis of mating type loci in Filobasidium floriforme.</title>
        <authorList>
            <person name="Nowrousian M."/>
        </authorList>
    </citation>
    <scope>NUCLEOTIDE SEQUENCE</scope>
    <source>
        <strain evidence="1">CBS 6242</strain>
    </source>
</reference>
<dbReference type="InterPro" id="IPR013726">
    <property type="entry name" value="Mitofissin"/>
</dbReference>
<gene>
    <name evidence="1" type="ORF">FFLO_01496</name>
</gene>
<dbReference type="GO" id="GO:0005737">
    <property type="term" value="C:cytoplasm"/>
    <property type="evidence" value="ECO:0007669"/>
    <property type="project" value="TreeGrafter"/>
</dbReference>
<dbReference type="Pfam" id="PF08520">
    <property type="entry name" value="Mitofissin"/>
    <property type="match status" value="1"/>
</dbReference>